<dbReference type="InterPro" id="IPR001715">
    <property type="entry name" value="CH_dom"/>
</dbReference>
<reference evidence="4" key="1">
    <citation type="submission" date="2022-11" db="UniProtKB">
        <authorList>
            <consortium name="WormBaseParasite"/>
        </authorList>
    </citation>
    <scope>IDENTIFICATION</scope>
</reference>
<dbReference type="Proteomes" id="UP000887566">
    <property type="component" value="Unplaced"/>
</dbReference>
<evidence type="ECO:0000259" key="2">
    <source>
        <dbReference type="PROSITE" id="PS50021"/>
    </source>
</evidence>
<keyword evidence="1" id="KW-1133">Transmembrane helix</keyword>
<organism evidence="3 4">
    <name type="scientific">Plectus sambesii</name>
    <dbReference type="NCBI Taxonomy" id="2011161"/>
    <lineage>
        <taxon>Eukaryota</taxon>
        <taxon>Metazoa</taxon>
        <taxon>Ecdysozoa</taxon>
        <taxon>Nematoda</taxon>
        <taxon>Chromadorea</taxon>
        <taxon>Plectida</taxon>
        <taxon>Plectina</taxon>
        <taxon>Plectoidea</taxon>
        <taxon>Plectidae</taxon>
        <taxon>Plectus</taxon>
    </lineage>
</organism>
<dbReference type="Pfam" id="PF00307">
    <property type="entry name" value="CH"/>
    <property type="match status" value="1"/>
</dbReference>
<evidence type="ECO:0000313" key="3">
    <source>
        <dbReference type="Proteomes" id="UP000887566"/>
    </source>
</evidence>
<dbReference type="FunFam" id="1.10.418.10:FF:000022">
    <property type="entry name" value="Short stop, isoform K"/>
    <property type="match status" value="1"/>
</dbReference>
<dbReference type="SUPFAM" id="SSF47576">
    <property type="entry name" value="Calponin-homology domain, CH-domain"/>
    <property type="match status" value="1"/>
</dbReference>
<evidence type="ECO:0000256" key="1">
    <source>
        <dbReference type="SAM" id="Phobius"/>
    </source>
</evidence>
<proteinExistence type="predicted"/>
<keyword evidence="1" id="KW-0472">Membrane</keyword>
<dbReference type="CDD" id="cd21189">
    <property type="entry name" value="CH_PLEC-like_rpt2"/>
    <property type="match status" value="1"/>
</dbReference>
<name>A0A914VE26_9BILA</name>
<accession>A0A914VE26</accession>
<feature type="transmembrane region" description="Helical" evidence="1">
    <location>
        <begin position="120"/>
        <end position="139"/>
    </location>
</feature>
<dbReference type="PANTHER" id="PTHR11915">
    <property type="entry name" value="SPECTRIN/FILAMIN RELATED CYTOSKELETAL PROTEIN"/>
    <property type="match status" value="1"/>
</dbReference>
<evidence type="ECO:0000313" key="4">
    <source>
        <dbReference type="WBParaSite" id="PSAMB.scaffold1765size28016.g14889.t1"/>
    </source>
</evidence>
<dbReference type="SMART" id="SM00033">
    <property type="entry name" value="CH"/>
    <property type="match status" value="1"/>
</dbReference>
<dbReference type="PROSITE" id="PS50021">
    <property type="entry name" value="CH"/>
    <property type="match status" value="1"/>
</dbReference>
<dbReference type="InterPro" id="IPR036872">
    <property type="entry name" value="CH_dom_sf"/>
</dbReference>
<keyword evidence="1" id="KW-0812">Transmembrane</keyword>
<dbReference type="WBParaSite" id="PSAMB.scaffold1765size28016.g14889.t1">
    <property type="protein sequence ID" value="PSAMB.scaffold1765size28016.g14889.t1"/>
    <property type="gene ID" value="PSAMB.scaffold1765size28016.g14889"/>
</dbReference>
<feature type="domain" description="Calponin-homology (CH)" evidence="2">
    <location>
        <begin position="242"/>
        <end position="349"/>
    </location>
</feature>
<sequence>MNGAGGERLRLDVGAFWLRRILGLGGTRSADPFGCCRRLVSGSGWLLAGVAGLRLATVGASETSSRSAIRLLWTSAAFGARSSLGRTCLTGASGDGRPPTVDCALIRCDWFDPWRAIFGGWLPLSVLLLLSAITMYKVLRSYSKKAERKHEITRAADSLQHRQQDAITHASDGSIRNGQVVPMDGRLEVAGAWGGGYSESSSYEAHEHFERKVQRVKKTRGERERSRSKKKVSEVIGGIDGTSARDALLQWAQRVTAGYPGVSVRNFTNSWRDGLAFNAILHRYRPNLIDWEKISNRNVSARERLEVAFAAAESEFGVTRLLDPEDVDVENPDEKSVITYVSSLYDALPNLPDYGKYEQDMHDYETEAREWLQWVQRATNLMEDKTVPTNVVELRQLIAELDKFKAEDMPPRLRDKQRLSELYIELEVRT</sequence>
<keyword evidence="3" id="KW-1185">Reference proteome</keyword>
<dbReference type="Gene3D" id="1.20.58.60">
    <property type="match status" value="1"/>
</dbReference>
<dbReference type="SUPFAM" id="SSF46966">
    <property type="entry name" value="Spectrin repeat"/>
    <property type="match status" value="1"/>
</dbReference>
<dbReference type="Gene3D" id="1.10.418.10">
    <property type="entry name" value="Calponin-like domain"/>
    <property type="match status" value="1"/>
</dbReference>
<dbReference type="AlphaFoldDB" id="A0A914VE26"/>
<protein>
    <submittedName>
        <fullName evidence="4">Calponin-homology (CH) domain-containing protein</fullName>
    </submittedName>
</protein>